<feature type="region of interest" description="Disordered" evidence="1">
    <location>
        <begin position="131"/>
        <end position="423"/>
    </location>
</feature>
<comment type="caution">
    <text evidence="3">The sequence shown here is derived from an EMBL/GenBank/DDBJ whole genome shotgun (WGS) entry which is preliminary data.</text>
</comment>
<sequence>MPVTVAKRKKTADMPDSPPKRATRARTNATDDVEAKPKTTKITTASAKAIAEKKKKAIAPPKAAKRKTKAEDEDVKMVEEPAAIEQPKPTKAAPIKTKKAIAPAKATKRKTRADDEDLVVVREPMAVGEDVAVKQPKVEPMKARGRQKKAVAAEKEDIPVLHVPKPRGRQPKATAIADTKATAPKATAPKATRGRPKKEADPVAIAPEVEEQTENKEAEPVKKITRGRAATATSKSSTTTAPKSTAAATMKRVKFQEEEPDKENIPIEKAAPKKSAMKPTGMKAKPVRKPAAARGSTRRRKAIQEDAQTTESPNKRDSMPLSPKKVRQVAKSDPISSEDELSGEKTPIRALSRSPAKRPMSPIKDVGSVSKLNFNQQTAPSSPAKTISSSILASPARRPPPSPFKDALKSSPKKVDHGDSIAQPVLLFSRTPMKTSLLQESPKRRNLESAFKPTLASSQSPFKASLLQSPARRPTASPKKASIFASPQKAGKVSHIPQRIDTFEEQTLEFDVVSGGEEKETPAVADDILSHEHASPKKKDATLETPTLEQVSFDEPVIFDDDIGESFSGPIMQEDGVTENTVPDAPAMLKAPAFSFASSAFRRISIESEGSEDELASPQKEYEVTPLRAFGASVKDSRTPIVMLDPREPSNSNVSFTPLADKLSFWTASSPNKQNGVNRSRQARGVFSIGGVDTMGSVDQIFSEIPATTPAKSSFFDDEMAVRNKQEDQTVDEPAMEKEQDLTTFQVSQDSQASEEYGDENAAPTDAEMLREEQDAQDPTLTCTPAKVFTPARAITQRPREFHTVSKVPLRASAEDSPLKVPRQRSRSFGGPLAIVKPLAVLEEPEDQDMLDAQPATPVLRATTVPQTPSSGMKLDAETPGRTVRKGFVPDVLKGAVVYVDVHTTEGADASGIFVDLLTQMGARCVKQWSWNPRASIANPLDASGSPQVLSPEISANKVGITHVVYKDGGKRTLEKVRASNGIVLCVGVGWVLDCEREDKWLDEADYAIDTSLVPRGGCRRRKSMEPRALANLNGNLVPATTETPAKSTVSPTKEFLTFNTPASRRETFIIEPQQPQDEVQTLSEDLALGPSTTRVTFTDDNMLEDGSAWGSPATPYYLSKGADLVQRTCPPKQMGGLFPVTGEVDDQPDETIRRRLLEARRKSLQFQSRIKSPLGRTVSYGK</sequence>
<feature type="compositionally biased region" description="Polar residues" evidence="1">
    <location>
        <begin position="742"/>
        <end position="754"/>
    </location>
</feature>
<proteinExistence type="predicted"/>
<reference evidence="3" key="1">
    <citation type="submission" date="2022-11" db="EMBL/GenBank/DDBJ databases">
        <title>Chromosomal genome sequence assembly and mating type (MAT) locus characterization of the leprose asexual lichenized fungus Lepraria neglecta (Nyl.) Erichsen.</title>
        <authorList>
            <person name="Allen J.L."/>
            <person name="Pfeffer B."/>
        </authorList>
    </citation>
    <scope>NUCLEOTIDE SEQUENCE</scope>
    <source>
        <strain evidence="3">Allen 5258</strain>
    </source>
</reference>
<dbReference type="CDD" id="cd17716">
    <property type="entry name" value="BRCT_microcephalin_rpt1"/>
    <property type="match status" value="1"/>
</dbReference>
<dbReference type="PROSITE" id="PS50172">
    <property type="entry name" value="BRCT"/>
    <property type="match status" value="1"/>
</dbReference>
<gene>
    <name evidence="3" type="ORF">OEA41_000334</name>
</gene>
<dbReference type="SUPFAM" id="SSF52113">
    <property type="entry name" value="BRCT domain"/>
    <property type="match status" value="1"/>
</dbReference>
<dbReference type="InterPro" id="IPR036420">
    <property type="entry name" value="BRCT_dom_sf"/>
</dbReference>
<feature type="compositionally biased region" description="Polar residues" evidence="1">
    <location>
        <begin position="455"/>
        <end position="468"/>
    </location>
</feature>
<feature type="compositionally biased region" description="Basic and acidic residues" evidence="1">
    <location>
        <begin position="254"/>
        <end position="266"/>
    </location>
</feature>
<dbReference type="EMBL" id="JASNWA010000003">
    <property type="protein sequence ID" value="KAK3178201.1"/>
    <property type="molecule type" value="Genomic_DNA"/>
</dbReference>
<feature type="compositionally biased region" description="Basic residues" evidence="1">
    <location>
        <begin position="1"/>
        <end position="10"/>
    </location>
</feature>
<feature type="compositionally biased region" description="Low complexity" evidence="1">
    <location>
        <begin position="229"/>
        <end position="249"/>
    </location>
</feature>
<evidence type="ECO:0000256" key="1">
    <source>
        <dbReference type="SAM" id="MobiDB-lite"/>
    </source>
</evidence>
<dbReference type="Proteomes" id="UP001276659">
    <property type="component" value="Unassembled WGS sequence"/>
</dbReference>
<feature type="compositionally biased region" description="Low complexity" evidence="1">
    <location>
        <begin position="387"/>
        <end position="396"/>
    </location>
</feature>
<feature type="compositionally biased region" description="Low complexity" evidence="1">
    <location>
        <begin position="171"/>
        <end position="191"/>
    </location>
</feature>
<dbReference type="AlphaFoldDB" id="A0AAD9ZFJ8"/>
<dbReference type="Gene3D" id="3.40.50.10190">
    <property type="entry name" value="BRCT domain"/>
    <property type="match status" value="1"/>
</dbReference>
<keyword evidence="4" id="KW-1185">Reference proteome</keyword>
<evidence type="ECO:0000313" key="3">
    <source>
        <dbReference type="EMBL" id="KAK3178201.1"/>
    </source>
</evidence>
<feature type="compositionally biased region" description="Polar residues" evidence="1">
    <location>
        <begin position="370"/>
        <end position="386"/>
    </location>
</feature>
<feature type="region of interest" description="Disordered" evidence="1">
    <location>
        <begin position="724"/>
        <end position="764"/>
    </location>
</feature>
<name>A0AAD9ZFJ8_9LECA</name>
<feature type="region of interest" description="Disordered" evidence="1">
    <location>
        <begin position="435"/>
        <end position="494"/>
    </location>
</feature>
<accession>A0AAD9ZFJ8</accession>
<feature type="domain" description="BRCT" evidence="2">
    <location>
        <begin position="962"/>
        <end position="1009"/>
    </location>
</feature>
<dbReference type="PANTHER" id="PTHR14625:SF3">
    <property type="entry name" value="MICROCEPHALIN"/>
    <property type="match status" value="1"/>
</dbReference>
<protein>
    <recommendedName>
        <fullName evidence="2">BRCT domain-containing protein</fullName>
    </recommendedName>
</protein>
<evidence type="ECO:0000313" key="4">
    <source>
        <dbReference type="Proteomes" id="UP001276659"/>
    </source>
</evidence>
<organism evidence="3 4">
    <name type="scientific">Lepraria neglecta</name>
    <dbReference type="NCBI Taxonomy" id="209136"/>
    <lineage>
        <taxon>Eukaryota</taxon>
        <taxon>Fungi</taxon>
        <taxon>Dikarya</taxon>
        <taxon>Ascomycota</taxon>
        <taxon>Pezizomycotina</taxon>
        <taxon>Lecanoromycetes</taxon>
        <taxon>OSLEUM clade</taxon>
        <taxon>Lecanoromycetidae</taxon>
        <taxon>Lecanorales</taxon>
        <taxon>Lecanorineae</taxon>
        <taxon>Stereocaulaceae</taxon>
        <taxon>Lepraria</taxon>
    </lineage>
</organism>
<evidence type="ECO:0000259" key="2">
    <source>
        <dbReference type="PROSITE" id="PS50172"/>
    </source>
</evidence>
<feature type="region of interest" description="Disordered" evidence="1">
    <location>
        <begin position="1"/>
        <end position="40"/>
    </location>
</feature>
<dbReference type="InterPro" id="IPR022047">
    <property type="entry name" value="Microcephalin-like"/>
</dbReference>
<feature type="compositionally biased region" description="Basic and acidic residues" evidence="1">
    <location>
        <begin position="213"/>
        <end position="222"/>
    </location>
</feature>
<dbReference type="InterPro" id="IPR001357">
    <property type="entry name" value="BRCT_dom"/>
</dbReference>
<feature type="compositionally biased region" description="Low complexity" evidence="1">
    <location>
        <begin position="87"/>
        <end position="105"/>
    </location>
</feature>
<feature type="compositionally biased region" description="Basic residues" evidence="1">
    <location>
        <begin position="53"/>
        <end position="68"/>
    </location>
</feature>
<dbReference type="GO" id="GO:0000278">
    <property type="term" value="P:mitotic cell cycle"/>
    <property type="evidence" value="ECO:0007669"/>
    <property type="project" value="TreeGrafter"/>
</dbReference>
<dbReference type="PANTHER" id="PTHR14625">
    <property type="entry name" value="MICROCEPHALIN"/>
    <property type="match status" value="1"/>
</dbReference>
<feature type="region of interest" description="Disordered" evidence="1">
    <location>
        <begin position="52"/>
        <end position="117"/>
    </location>
</feature>